<name>A0A5A7R7P1_STRAF</name>
<proteinExistence type="predicted"/>
<evidence type="ECO:0000313" key="2">
    <source>
        <dbReference type="Proteomes" id="UP000325081"/>
    </source>
</evidence>
<reference evidence="2" key="1">
    <citation type="journal article" date="2019" name="Curr. Biol.">
        <title>Genome Sequence of Striga asiatica Provides Insight into the Evolution of Plant Parasitism.</title>
        <authorList>
            <person name="Yoshida S."/>
            <person name="Kim S."/>
            <person name="Wafula E.K."/>
            <person name="Tanskanen J."/>
            <person name="Kim Y.M."/>
            <person name="Honaas L."/>
            <person name="Yang Z."/>
            <person name="Spallek T."/>
            <person name="Conn C.E."/>
            <person name="Ichihashi Y."/>
            <person name="Cheong K."/>
            <person name="Cui S."/>
            <person name="Der J.P."/>
            <person name="Gundlach H."/>
            <person name="Jiao Y."/>
            <person name="Hori C."/>
            <person name="Ishida J.K."/>
            <person name="Kasahara H."/>
            <person name="Kiba T."/>
            <person name="Kim M.S."/>
            <person name="Koo N."/>
            <person name="Laohavisit A."/>
            <person name="Lee Y.H."/>
            <person name="Lumba S."/>
            <person name="McCourt P."/>
            <person name="Mortimer J.C."/>
            <person name="Mutuku J.M."/>
            <person name="Nomura T."/>
            <person name="Sasaki-Sekimoto Y."/>
            <person name="Seto Y."/>
            <person name="Wang Y."/>
            <person name="Wakatake T."/>
            <person name="Sakakibara H."/>
            <person name="Demura T."/>
            <person name="Yamaguchi S."/>
            <person name="Yoneyama K."/>
            <person name="Manabe R.I."/>
            <person name="Nelson D.C."/>
            <person name="Schulman A.H."/>
            <person name="Timko M.P."/>
            <person name="dePamphilis C.W."/>
            <person name="Choi D."/>
            <person name="Shirasu K."/>
        </authorList>
    </citation>
    <scope>NUCLEOTIDE SEQUENCE [LARGE SCALE GENOMIC DNA]</scope>
    <source>
        <strain evidence="2">cv. UVA1</strain>
    </source>
</reference>
<keyword evidence="2" id="KW-1185">Reference proteome</keyword>
<organism evidence="1 2">
    <name type="scientific">Striga asiatica</name>
    <name type="common">Asiatic witchweed</name>
    <name type="synonym">Buchnera asiatica</name>
    <dbReference type="NCBI Taxonomy" id="4170"/>
    <lineage>
        <taxon>Eukaryota</taxon>
        <taxon>Viridiplantae</taxon>
        <taxon>Streptophyta</taxon>
        <taxon>Embryophyta</taxon>
        <taxon>Tracheophyta</taxon>
        <taxon>Spermatophyta</taxon>
        <taxon>Magnoliopsida</taxon>
        <taxon>eudicotyledons</taxon>
        <taxon>Gunneridae</taxon>
        <taxon>Pentapetalae</taxon>
        <taxon>asterids</taxon>
        <taxon>lamiids</taxon>
        <taxon>Lamiales</taxon>
        <taxon>Orobanchaceae</taxon>
        <taxon>Buchnereae</taxon>
        <taxon>Striga</taxon>
    </lineage>
</organism>
<comment type="caution">
    <text evidence="1">The sequence shown here is derived from an EMBL/GenBank/DDBJ whole genome shotgun (WGS) entry which is preliminary data.</text>
</comment>
<protein>
    <submittedName>
        <fullName evidence="1">Beta-ketoacyl synthase</fullName>
    </submittedName>
</protein>
<accession>A0A5A7R7P1</accession>
<dbReference type="EMBL" id="BKCP01010514">
    <property type="protein sequence ID" value="GER52717.1"/>
    <property type="molecule type" value="Genomic_DNA"/>
</dbReference>
<evidence type="ECO:0000313" key="1">
    <source>
        <dbReference type="EMBL" id="GER52717.1"/>
    </source>
</evidence>
<sequence>MGRGKDQPSQGPRMIPEGHGVWVHIGDGGSTLAFSGTSWRPSSTNPSGQFTWNLIVFGNVCVNEMVERKDLCKDARSVGAVLYYRVFETNANINPYALRQDKFLVMAASTCFDKL</sequence>
<gene>
    <name evidence="1" type="ORF">STAS_30196</name>
</gene>
<dbReference type="Proteomes" id="UP000325081">
    <property type="component" value="Unassembled WGS sequence"/>
</dbReference>
<dbReference type="AlphaFoldDB" id="A0A5A7R7P1"/>